<dbReference type="GO" id="GO:0016301">
    <property type="term" value="F:kinase activity"/>
    <property type="evidence" value="ECO:0007669"/>
    <property type="project" value="UniProtKB-KW"/>
</dbReference>
<keyword evidence="9 17" id="KW-0418">Kinase</keyword>
<dbReference type="SMART" id="SM00387">
    <property type="entry name" value="HATPase_c"/>
    <property type="match status" value="1"/>
</dbReference>
<keyword evidence="12" id="KW-0902">Two-component regulatory system</keyword>
<feature type="compositionally biased region" description="Basic and acidic residues" evidence="14">
    <location>
        <begin position="1"/>
        <end position="10"/>
    </location>
</feature>
<evidence type="ECO:0000256" key="9">
    <source>
        <dbReference type="ARBA" id="ARBA00022777"/>
    </source>
</evidence>
<evidence type="ECO:0000256" key="6">
    <source>
        <dbReference type="ARBA" id="ARBA00022679"/>
    </source>
</evidence>
<dbReference type="InterPro" id="IPR036890">
    <property type="entry name" value="HATPase_C_sf"/>
</dbReference>
<dbReference type="InterPro" id="IPR004358">
    <property type="entry name" value="Sig_transdc_His_kin-like_C"/>
</dbReference>
<dbReference type="PANTHER" id="PTHR45453">
    <property type="entry name" value="PHOSPHATE REGULON SENSOR PROTEIN PHOR"/>
    <property type="match status" value="1"/>
</dbReference>
<keyword evidence="4" id="KW-1003">Cell membrane</keyword>
<dbReference type="InterPro" id="IPR003594">
    <property type="entry name" value="HATPase_dom"/>
</dbReference>
<dbReference type="Gene3D" id="1.10.287.130">
    <property type="match status" value="1"/>
</dbReference>
<evidence type="ECO:0000256" key="8">
    <source>
        <dbReference type="ARBA" id="ARBA00022741"/>
    </source>
</evidence>
<dbReference type="PRINTS" id="PR00344">
    <property type="entry name" value="BCTRLSENSOR"/>
</dbReference>
<accession>A0ABV8KAI1</accession>
<keyword evidence="10" id="KW-0067">ATP-binding</keyword>
<comment type="catalytic activity">
    <reaction evidence="1">
        <text>ATP + protein L-histidine = ADP + protein N-phospho-L-histidine.</text>
        <dbReference type="EC" id="2.7.13.3"/>
    </reaction>
</comment>
<evidence type="ECO:0000256" key="7">
    <source>
        <dbReference type="ARBA" id="ARBA00022692"/>
    </source>
</evidence>
<keyword evidence="6" id="KW-0808">Transferase</keyword>
<evidence type="ECO:0000256" key="15">
    <source>
        <dbReference type="SAM" id="Phobius"/>
    </source>
</evidence>
<comment type="caution">
    <text evidence="17">The sequence shown here is derived from an EMBL/GenBank/DDBJ whole genome shotgun (WGS) entry which is preliminary data.</text>
</comment>
<evidence type="ECO:0000256" key="11">
    <source>
        <dbReference type="ARBA" id="ARBA00022989"/>
    </source>
</evidence>
<evidence type="ECO:0000256" key="2">
    <source>
        <dbReference type="ARBA" id="ARBA00004651"/>
    </source>
</evidence>
<feature type="transmembrane region" description="Helical" evidence="15">
    <location>
        <begin position="77"/>
        <end position="94"/>
    </location>
</feature>
<dbReference type="InterPro" id="IPR005467">
    <property type="entry name" value="His_kinase_dom"/>
</dbReference>
<dbReference type="PANTHER" id="PTHR45453:SF2">
    <property type="entry name" value="HISTIDINE KINASE"/>
    <property type="match status" value="1"/>
</dbReference>
<feature type="transmembrane region" description="Helical" evidence="15">
    <location>
        <begin position="44"/>
        <end position="65"/>
    </location>
</feature>
<dbReference type="Pfam" id="PF02518">
    <property type="entry name" value="HATPase_c"/>
    <property type="match status" value="1"/>
</dbReference>
<dbReference type="Proteomes" id="UP001595715">
    <property type="component" value="Unassembled WGS sequence"/>
</dbReference>
<evidence type="ECO:0000256" key="4">
    <source>
        <dbReference type="ARBA" id="ARBA00022475"/>
    </source>
</evidence>
<evidence type="ECO:0000256" key="3">
    <source>
        <dbReference type="ARBA" id="ARBA00012438"/>
    </source>
</evidence>
<evidence type="ECO:0000256" key="1">
    <source>
        <dbReference type="ARBA" id="ARBA00000085"/>
    </source>
</evidence>
<feature type="domain" description="Histidine kinase" evidence="16">
    <location>
        <begin position="163"/>
        <end position="376"/>
    </location>
</feature>
<protein>
    <recommendedName>
        <fullName evidence="3">histidine kinase</fullName>
        <ecNumber evidence="3">2.7.13.3</ecNumber>
    </recommendedName>
</protein>
<evidence type="ECO:0000313" key="18">
    <source>
        <dbReference type="Proteomes" id="UP001595715"/>
    </source>
</evidence>
<feature type="region of interest" description="Disordered" evidence="14">
    <location>
        <begin position="1"/>
        <end position="22"/>
    </location>
</feature>
<dbReference type="Gene3D" id="3.30.565.10">
    <property type="entry name" value="Histidine kinase-like ATPase, C-terminal domain"/>
    <property type="match status" value="1"/>
</dbReference>
<evidence type="ECO:0000256" key="12">
    <source>
        <dbReference type="ARBA" id="ARBA00023012"/>
    </source>
</evidence>
<name>A0ABV8KAI1_9BACL</name>
<evidence type="ECO:0000256" key="5">
    <source>
        <dbReference type="ARBA" id="ARBA00022553"/>
    </source>
</evidence>
<sequence length="383" mass="42671">MSGYTEREGRESEEDAGGGLGHGTPFEAAADVSLTFARYLADKAWYIAAFLLALALSETALVLALASQGLKPDAASIVYAFVLALFFLLVWLLADYVRQRSYFRELGEALRAGKLEAALQIRSGVTRDQLAVQRLIARQHEAYMDELGRYRRQQELHRHFTHQWVHQMKTPVSVIDLLAQQGGEETEAGDSFASIREEADRLTQGLDLMLYTARLSKFELDMHVRKVRLEELAREVVNRHKRLCIKHGIYPQVEGSAAVETDEKWMAFAIGQLVTNAIKYSAPKPGAKRLHIRIAQEPDGSAILGVRDEGIGIPAHELPRVFDPFFTGENGRIVGESTGMGLYLAKLVCRKLGHAITAESEQGSGTAVTIAFRSRTLHRIEER</sequence>
<keyword evidence="7 15" id="KW-0812">Transmembrane</keyword>
<keyword evidence="5" id="KW-0597">Phosphoprotein</keyword>
<dbReference type="EC" id="2.7.13.3" evidence="3"/>
<dbReference type="SMART" id="SM00388">
    <property type="entry name" value="HisKA"/>
    <property type="match status" value="1"/>
</dbReference>
<gene>
    <name evidence="17" type="ORF">ACFOZ8_25640</name>
</gene>
<keyword evidence="8" id="KW-0547">Nucleotide-binding</keyword>
<dbReference type="SUPFAM" id="SSF55874">
    <property type="entry name" value="ATPase domain of HSP90 chaperone/DNA topoisomerase II/histidine kinase"/>
    <property type="match status" value="1"/>
</dbReference>
<evidence type="ECO:0000256" key="14">
    <source>
        <dbReference type="SAM" id="MobiDB-lite"/>
    </source>
</evidence>
<comment type="subcellular location">
    <subcellularLocation>
        <location evidence="2">Cell membrane</location>
        <topology evidence="2">Multi-pass membrane protein</topology>
    </subcellularLocation>
</comment>
<evidence type="ECO:0000259" key="16">
    <source>
        <dbReference type="PROSITE" id="PS50109"/>
    </source>
</evidence>
<evidence type="ECO:0000313" key="17">
    <source>
        <dbReference type="EMBL" id="MFC4103011.1"/>
    </source>
</evidence>
<dbReference type="InterPro" id="IPR003661">
    <property type="entry name" value="HisK_dim/P_dom"/>
</dbReference>
<evidence type="ECO:0000256" key="13">
    <source>
        <dbReference type="ARBA" id="ARBA00023136"/>
    </source>
</evidence>
<proteinExistence type="predicted"/>
<dbReference type="CDD" id="cd00082">
    <property type="entry name" value="HisKA"/>
    <property type="match status" value="1"/>
</dbReference>
<keyword evidence="11 15" id="KW-1133">Transmembrane helix</keyword>
<dbReference type="RefSeq" id="WP_377721600.1">
    <property type="nucleotide sequence ID" value="NZ_JBHSAM010000034.1"/>
</dbReference>
<keyword evidence="18" id="KW-1185">Reference proteome</keyword>
<dbReference type="EMBL" id="JBHSAM010000034">
    <property type="protein sequence ID" value="MFC4103011.1"/>
    <property type="molecule type" value="Genomic_DNA"/>
</dbReference>
<evidence type="ECO:0000256" key="10">
    <source>
        <dbReference type="ARBA" id="ARBA00022840"/>
    </source>
</evidence>
<dbReference type="InterPro" id="IPR050351">
    <property type="entry name" value="BphY/WalK/GraS-like"/>
</dbReference>
<keyword evidence="13 15" id="KW-0472">Membrane</keyword>
<dbReference type="PROSITE" id="PS50109">
    <property type="entry name" value="HIS_KIN"/>
    <property type="match status" value="1"/>
</dbReference>
<organism evidence="17 18">
    <name type="scientific">Paenibacillus xanthanilyticus</name>
    <dbReference type="NCBI Taxonomy" id="1783531"/>
    <lineage>
        <taxon>Bacteria</taxon>
        <taxon>Bacillati</taxon>
        <taxon>Bacillota</taxon>
        <taxon>Bacilli</taxon>
        <taxon>Bacillales</taxon>
        <taxon>Paenibacillaceae</taxon>
        <taxon>Paenibacillus</taxon>
    </lineage>
</organism>
<reference evidence="18" key="1">
    <citation type="journal article" date="2019" name="Int. J. Syst. Evol. Microbiol.">
        <title>The Global Catalogue of Microorganisms (GCM) 10K type strain sequencing project: providing services to taxonomists for standard genome sequencing and annotation.</title>
        <authorList>
            <consortium name="The Broad Institute Genomics Platform"/>
            <consortium name="The Broad Institute Genome Sequencing Center for Infectious Disease"/>
            <person name="Wu L."/>
            <person name="Ma J."/>
        </authorList>
    </citation>
    <scope>NUCLEOTIDE SEQUENCE [LARGE SCALE GENOMIC DNA]</scope>
    <source>
        <strain evidence="18">IBRC-M 10987</strain>
    </source>
</reference>